<gene>
    <name evidence="3" type="ORF">DFH94DRAFT_481974</name>
</gene>
<dbReference type="Proteomes" id="UP000759537">
    <property type="component" value="Unassembled WGS sequence"/>
</dbReference>
<dbReference type="OrthoDB" id="2576311at2759"/>
<evidence type="ECO:0000313" key="3">
    <source>
        <dbReference type="EMBL" id="KAF8463026.1"/>
    </source>
</evidence>
<evidence type="ECO:0000313" key="4">
    <source>
        <dbReference type="Proteomes" id="UP000759537"/>
    </source>
</evidence>
<accession>A0A9P5MPU6</accession>
<dbReference type="EMBL" id="WHVB01000082">
    <property type="protein sequence ID" value="KAF8463026.1"/>
    <property type="molecule type" value="Genomic_DNA"/>
</dbReference>
<reference evidence="3" key="1">
    <citation type="submission" date="2019-10" db="EMBL/GenBank/DDBJ databases">
        <authorList>
            <consortium name="DOE Joint Genome Institute"/>
            <person name="Kuo A."/>
            <person name="Miyauchi S."/>
            <person name="Kiss E."/>
            <person name="Drula E."/>
            <person name="Kohler A."/>
            <person name="Sanchez-Garcia M."/>
            <person name="Andreopoulos B."/>
            <person name="Barry K.W."/>
            <person name="Bonito G."/>
            <person name="Buee M."/>
            <person name="Carver A."/>
            <person name="Chen C."/>
            <person name="Cichocki N."/>
            <person name="Clum A."/>
            <person name="Culley D."/>
            <person name="Crous P.W."/>
            <person name="Fauchery L."/>
            <person name="Girlanda M."/>
            <person name="Hayes R."/>
            <person name="Keri Z."/>
            <person name="LaButti K."/>
            <person name="Lipzen A."/>
            <person name="Lombard V."/>
            <person name="Magnuson J."/>
            <person name="Maillard F."/>
            <person name="Morin E."/>
            <person name="Murat C."/>
            <person name="Nolan M."/>
            <person name="Ohm R."/>
            <person name="Pangilinan J."/>
            <person name="Pereira M."/>
            <person name="Perotto S."/>
            <person name="Peter M."/>
            <person name="Riley R."/>
            <person name="Sitrit Y."/>
            <person name="Stielow B."/>
            <person name="Szollosi G."/>
            <person name="Zifcakova L."/>
            <person name="Stursova M."/>
            <person name="Spatafora J.W."/>
            <person name="Tedersoo L."/>
            <person name="Vaario L.-M."/>
            <person name="Yamada A."/>
            <person name="Yan M."/>
            <person name="Wang P."/>
            <person name="Xu J."/>
            <person name="Bruns T."/>
            <person name="Baldrian P."/>
            <person name="Vilgalys R."/>
            <person name="Henrissat B."/>
            <person name="Grigoriev I.V."/>
            <person name="Hibbett D."/>
            <person name="Nagy L.G."/>
            <person name="Martin F.M."/>
        </authorList>
    </citation>
    <scope>NUCLEOTIDE SEQUENCE</scope>
    <source>
        <strain evidence="3">Prilba</strain>
    </source>
</reference>
<evidence type="ECO:0000256" key="2">
    <source>
        <dbReference type="SAM" id="SignalP"/>
    </source>
</evidence>
<name>A0A9P5MPU6_9AGAM</name>
<evidence type="ECO:0000256" key="1">
    <source>
        <dbReference type="SAM" id="MobiDB-lite"/>
    </source>
</evidence>
<keyword evidence="2" id="KW-0732">Signal</keyword>
<organism evidence="3 4">
    <name type="scientific">Russula ochroleuca</name>
    <dbReference type="NCBI Taxonomy" id="152965"/>
    <lineage>
        <taxon>Eukaryota</taxon>
        <taxon>Fungi</taxon>
        <taxon>Dikarya</taxon>
        <taxon>Basidiomycota</taxon>
        <taxon>Agaricomycotina</taxon>
        <taxon>Agaricomycetes</taxon>
        <taxon>Russulales</taxon>
        <taxon>Russulaceae</taxon>
        <taxon>Russula</taxon>
    </lineage>
</organism>
<reference evidence="3" key="2">
    <citation type="journal article" date="2020" name="Nat. Commun.">
        <title>Large-scale genome sequencing of mycorrhizal fungi provides insights into the early evolution of symbiotic traits.</title>
        <authorList>
            <person name="Miyauchi S."/>
            <person name="Kiss E."/>
            <person name="Kuo A."/>
            <person name="Drula E."/>
            <person name="Kohler A."/>
            <person name="Sanchez-Garcia M."/>
            <person name="Morin E."/>
            <person name="Andreopoulos B."/>
            <person name="Barry K.W."/>
            <person name="Bonito G."/>
            <person name="Buee M."/>
            <person name="Carver A."/>
            <person name="Chen C."/>
            <person name="Cichocki N."/>
            <person name="Clum A."/>
            <person name="Culley D."/>
            <person name="Crous P.W."/>
            <person name="Fauchery L."/>
            <person name="Girlanda M."/>
            <person name="Hayes R.D."/>
            <person name="Keri Z."/>
            <person name="LaButti K."/>
            <person name="Lipzen A."/>
            <person name="Lombard V."/>
            <person name="Magnuson J."/>
            <person name="Maillard F."/>
            <person name="Murat C."/>
            <person name="Nolan M."/>
            <person name="Ohm R.A."/>
            <person name="Pangilinan J."/>
            <person name="Pereira M.F."/>
            <person name="Perotto S."/>
            <person name="Peter M."/>
            <person name="Pfister S."/>
            <person name="Riley R."/>
            <person name="Sitrit Y."/>
            <person name="Stielow J.B."/>
            <person name="Szollosi G."/>
            <person name="Zifcakova L."/>
            <person name="Stursova M."/>
            <person name="Spatafora J.W."/>
            <person name="Tedersoo L."/>
            <person name="Vaario L.M."/>
            <person name="Yamada A."/>
            <person name="Yan M."/>
            <person name="Wang P."/>
            <person name="Xu J."/>
            <person name="Bruns T."/>
            <person name="Baldrian P."/>
            <person name="Vilgalys R."/>
            <person name="Dunand C."/>
            <person name="Henrissat B."/>
            <person name="Grigoriev I.V."/>
            <person name="Hibbett D."/>
            <person name="Nagy L.G."/>
            <person name="Martin F.M."/>
        </authorList>
    </citation>
    <scope>NUCLEOTIDE SEQUENCE</scope>
    <source>
        <strain evidence="3">Prilba</strain>
    </source>
</reference>
<comment type="caution">
    <text evidence="3">The sequence shown here is derived from an EMBL/GenBank/DDBJ whole genome shotgun (WGS) entry which is preliminary data.</text>
</comment>
<feature type="chain" id="PRO_5040412750" evidence="2">
    <location>
        <begin position="21"/>
        <end position="238"/>
    </location>
</feature>
<dbReference type="AlphaFoldDB" id="A0A9P5MPU6"/>
<sequence length="238" mass="25529">MSLLATPLTFLLFFSGFAVAQIVSPNCESTWSWSFNSLNQDPCKVAATMLGTCNGGTFTITPLQQGYLYYGPSGIDDSNLCKCSTVGYSLLSACGGCQGQTWVTWSEYSFNCTRTLPPSQFPNPVPSGIRVPHWALLDVTNENLWDFNKSYAAGGENSLACLFPCYCFTPVLTFIDSPELAPGSTPGPSSPSSPSSKAGDHRCRRPRRHSSNLPPCCGVVILSATASFTGIFCRAARA</sequence>
<feature type="signal peptide" evidence="2">
    <location>
        <begin position="1"/>
        <end position="20"/>
    </location>
</feature>
<feature type="region of interest" description="Disordered" evidence="1">
    <location>
        <begin position="182"/>
        <end position="210"/>
    </location>
</feature>
<proteinExistence type="predicted"/>
<feature type="compositionally biased region" description="Low complexity" evidence="1">
    <location>
        <begin position="182"/>
        <end position="196"/>
    </location>
</feature>
<keyword evidence="4" id="KW-1185">Reference proteome</keyword>
<protein>
    <submittedName>
        <fullName evidence="3">Uncharacterized protein</fullName>
    </submittedName>
</protein>